<evidence type="ECO:0000313" key="2">
    <source>
        <dbReference type="Proteomes" id="UP000064007"/>
    </source>
</evidence>
<dbReference type="STRING" id="1581557.BN1208_1287"/>
<dbReference type="KEGG" id="mbat:BN1208_1287"/>
<dbReference type="AlphaFoldDB" id="A0A0D6EX04"/>
<accession>A0A0D6EX04</accession>
<dbReference type="Proteomes" id="UP000064007">
    <property type="component" value="Chromosome 1"/>
</dbReference>
<organism evidence="1 2">
    <name type="scientific">Candidatus Methylopumilus planktonicus</name>
    <dbReference type="NCBI Taxonomy" id="1581557"/>
    <lineage>
        <taxon>Bacteria</taxon>
        <taxon>Pseudomonadati</taxon>
        <taxon>Pseudomonadota</taxon>
        <taxon>Betaproteobacteria</taxon>
        <taxon>Nitrosomonadales</taxon>
        <taxon>Methylophilaceae</taxon>
        <taxon>Candidatus Methylopumilus</taxon>
    </lineage>
</organism>
<gene>
    <name evidence="1" type="ORF">BN1208_1287</name>
</gene>
<dbReference type="EMBL" id="LN827929">
    <property type="protein sequence ID" value="CEZ20167.1"/>
    <property type="molecule type" value="Genomic_DNA"/>
</dbReference>
<name>A0A0D6EX04_9PROT</name>
<dbReference type="OrthoDB" id="9157371at2"/>
<evidence type="ECO:0000313" key="1">
    <source>
        <dbReference type="EMBL" id="CEZ20167.1"/>
    </source>
</evidence>
<dbReference type="HOGENOM" id="CLU_086367_0_0_4"/>
<protein>
    <submittedName>
        <fullName evidence="1">Uncharacterized protein</fullName>
    </submittedName>
</protein>
<sequence length="192" mass="21922">MARQSKHIRFQVAHKAAQMMAEEGISDYAFAKRKAAKFFGLDDGDALPSNEEINDAIKEHQAIFFDEEHEERLKVLRLEALSLMKKLNAFNPHLTGGALDGTAGRYPTLHIQLYADSMKEVEFFLLNHNIAYATRDRKSRTKDPMQDKKNIPVLKLEGSMGPIELLIYHIDDLKINKVKASINETQELIDRN</sequence>
<reference evidence="2" key="1">
    <citation type="submission" date="2014-12" db="EMBL/GenBank/DDBJ databases">
        <authorList>
            <person name="Salcher M.M."/>
        </authorList>
    </citation>
    <scope>NUCLEOTIDE SEQUENCE [LARGE SCALE GENOMIC DNA]</scope>
    <source>
        <strain evidence="2">MMS-10A-171</strain>
    </source>
</reference>
<proteinExistence type="predicted"/>
<dbReference type="RefSeq" id="WP_046488921.1">
    <property type="nucleotide sequence ID" value="NZ_LN827929.1"/>
</dbReference>
<keyword evidence="2" id="KW-1185">Reference proteome</keyword>